<organism evidence="7 8">
    <name type="scientific">Apibacter adventoris</name>
    <dbReference type="NCBI Taxonomy" id="1679466"/>
    <lineage>
        <taxon>Bacteria</taxon>
        <taxon>Pseudomonadati</taxon>
        <taxon>Bacteroidota</taxon>
        <taxon>Flavobacteriia</taxon>
        <taxon>Flavobacteriales</taxon>
        <taxon>Weeksellaceae</taxon>
        <taxon>Apibacter</taxon>
    </lineage>
</organism>
<dbReference type="GO" id="GO:0046872">
    <property type="term" value="F:metal ion binding"/>
    <property type="evidence" value="ECO:0007669"/>
    <property type="project" value="UniProtKB-KW"/>
</dbReference>
<feature type="binding site" evidence="5">
    <location>
        <position position="96"/>
    </location>
    <ligand>
        <name>substrate</name>
    </ligand>
</feature>
<comment type="caution">
    <text evidence="7">The sequence shown here is derived from an EMBL/GenBank/DDBJ whole genome shotgun (WGS) entry which is preliminary data.</text>
</comment>
<dbReference type="SUPFAM" id="SSF53649">
    <property type="entry name" value="Alkaline phosphatase-like"/>
    <property type="match status" value="1"/>
</dbReference>
<feature type="active site" description="Phosphothreonine intermediate" evidence="4">
    <location>
        <position position="75"/>
    </location>
</feature>
<keyword evidence="1 4" id="KW-0597">Phosphoprotein</keyword>
<protein>
    <submittedName>
        <fullName evidence="7">Alkaline phosphatase</fullName>
    </submittedName>
</protein>
<evidence type="ECO:0000256" key="4">
    <source>
        <dbReference type="PIRSR" id="PIRSR031924-50"/>
    </source>
</evidence>
<evidence type="ECO:0000256" key="5">
    <source>
        <dbReference type="PIRSR" id="PIRSR031924-51"/>
    </source>
</evidence>
<dbReference type="PANTHER" id="PTHR10151">
    <property type="entry name" value="ECTONUCLEOTIDE PYROPHOSPHATASE/PHOSPHODIESTERASE"/>
    <property type="match status" value="1"/>
</dbReference>
<dbReference type="RefSeq" id="WP_105246405.1">
    <property type="nucleotide sequence ID" value="NZ_PSZM01000034.1"/>
</dbReference>
<evidence type="ECO:0000313" key="7">
    <source>
        <dbReference type="EMBL" id="PQL93428.1"/>
    </source>
</evidence>
<dbReference type="Proteomes" id="UP000238042">
    <property type="component" value="Unassembled WGS sequence"/>
</dbReference>
<gene>
    <name evidence="7" type="ORF">C4S77_04585</name>
</gene>
<dbReference type="NCBIfam" id="NF042991">
    <property type="entry name" value="alk_phos_PafA"/>
    <property type="match status" value="1"/>
</dbReference>
<dbReference type="GO" id="GO:0004035">
    <property type="term" value="F:alkaline phosphatase activity"/>
    <property type="evidence" value="ECO:0007669"/>
    <property type="project" value="InterPro"/>
</dbReference>
<evidence type="ECO:0000256" key="2">
    <source>
        <dbReference type="ARBA" id="ARBA00022723"/>
    </source>
</evidence>
<feature type="region of interest" description="Disordered" evidence="6">
    <location>
        <begin position="112"/>
        <end position="132"/>
    </location>
</feature>
<reference evidence="7 8" key="1">
    <citation type="submission" date="2018-02" db="EMBL/GenBank/DDBJ databases">
        <title>Genome sequences of Apibacter spp., gut symbionts of Asian honey bees.</title>
        <authorList>
            <person name="Kwong W.K."/>
            <person name="Steele M.I."/>
            <person name="Moran N.A."/>
        </authorList>
    </citation>
    <scope>NUCLEOTIDE SEQUENCE [LARGE SCALE GENOMIC DNA]</scope>
    <source>
        <strain evidence="8">wkB301</strain>
    </source>
</reference>
<dbReference type="InterPro" id="IPR026263">
    <property type="entry name" value="Alkaline_phosphatase_prok"/>
</dbReference>
<evidence type="ECO:0000313" key="8">
    <source>
        <dbReference type="Proteomes" id="UP000238042"/>
    </source>
</evidence>
<dbReference type="PIRSF" id="PIRSF031924">
    <property type="entry name" value="Pi-irrepressible_AP"/>
    <property type="match status" value="1"/>
</dbReference>
<evidence type="ECO:0000256" key="3">
    <source>
        <dbReference type="ARBA" id="ARBA00022729"/>
    </source>
</evidence>
<dbReference type="Gene3D" id="3.30.1360.150">
    <property type="match status" value="1"/>
</dbReference>
<dbReference type="PANTHER" id="PTHR10151:SF120">
    <property type="entry name" value="BIS(5'-ADENOSYL)-TRIPHOSPHATASE"/>
    <property type="match status" value="1"/>
</dbReference>
<dbReference type="Pfam" id="PF01663">
    <property type="entry name" value="Phosphodiest"/>
    <property type="match status" value="1"/>
</dbReference>
<evidence type="ECO:0000256" key="1">
    <source>
        <dbReference type="ARBA" id="ARBA00022553"/>
    </source>
</evidence>
<dbReference type="AlphaFoldDB" id="A0A2S8AE85"/>
<evidence type="ECO:0000256" key="6">
    <source>
        <dbReference type="SAM" id="MobiDB-lite"/>
    </source>
</evidence>
<sequence>MNIKKITVLLLLNFTLYSYAQIERPKLIVGIVVDQMRMEYLYRFGPYFSKNGFNRLIDKGYLYTNMHYNYVPTHTAPGHASVYTGTTPVNHGILGNSWYIRNSKTKIYCTEDSTVTPQGNPEKPEEGLMSPKNLQSTTITDELRLATNFRGKVFGISMKDRGAILPAGHFANRAYWLSNNGNFISSSFYGKDFPQWVNSFNNEKIYMKYINEGWKLLKDQTFYQESLPDENPYEILSINKDNKAIFPYNLKSAYEKDGAKVLKSTPFTNNMIVDFAKELIQKENLGQDNDTDFLTLSFSATDVISHQTSPRSIETEDTYLRLDLLIADILSYLDTKVGKENYLLFLTADHSGAENPLYLHDKGYEVFSLKRKEIEQKLKDFSVKTYGNDFISTYYNQNVYFDEEAIKKDGINKEDVFETFADYIETFPGVKRTYTEKQILNASATDEHGSMIFRGYDKTQNGQIYVLLDPAYMEYMIQGTSHGSSYTYDTHVPAIFYGWKIPHGINHNKKYITEIAPTISQKISITFPNSTSAQILSEILEK</sequence>
<dbReference type="EMBL" id="PSZM01000034">
    <property type="protein sequence ID" value="PQL93428.1"/>
    <property type="molecule type" value="Genomic_DNA"/>
</dbReference>
<keyword evidence="2" id="KW-0479">Metal-binding</keyword>
<keyword evidence="8" id="KW-1185">Reference proteome</keyword>
<keyword evidence="3" id="KW-0732">Signal</keyword>
<dbReference type="OrthoDB" id="9766127at2"/>
<feature type="binding site" evidence="5">
    <location>
        <begin position="159"/>
        <end position="161"/>
    </location>
    <ligand>
        <name>substrate</name>
    </ligand>
</feature>
<dbReference type="Gene3D" id="3.40.720.10">
    <property type="entry name" value="Alkaline Phosphatase, subunit A"/>
    <property type="match status" value="1"/>
</dbReference>
<name>A0A2S8AE85_9FLAO</name>
<dbReference type="InterPro" id="IPR017850">
    <property type="entry name" value="Alkaline_phosphatase_core_sf"/>
</dbReference>
<dbReference type="InterPro" id="IPR002591">
    <property type="entry name" value="Phosphodiest/P_Trfase"/>
</dbReference>
<proteinExistence type="predicted"/>
<dbReference type="CDD" id="cd16016">
    <property type="entry name" value="AP-SPAP"/>
    <property type="match status" value="1"/>
</dbReference>
<accession>A0A2S8AE85</accession>